<reference evidence="3" key="1">
    <citation type="submission" date="2016-10" db="EMBL/GenBank/DDBJ databases">
        <authorList>
            <person name="Varghese N."/>
            <person name="Submissions S."/>
        </authorList>
    </citation>
    <scope>NUCLEOTIDE SEQUENCE [LARGE SCALE GENOMIC DNA]</scope>
    <source>
        <strain evidence="3">CGMCC 4.3147</strain>
    </source>
</reference>
<evidence type="ECO:0000313" key="2">
    <source>
        <dbReference type="EMBL" id="SDL07108.1"/>
    </source>
</evidence>
<dbReference type="RefSeq" id="WP_281243580.1">
    <property type="nucleotide sequence ID" value="NZ_FNGF01000003.1"/>
</dbReference>
<dbReference type="STRING" id="380244.SAMN05216298_2575"/>
<keyword evidence="3" id="KW-1185">Reference proteome</keyword>
<feature type="transmembrane region" description="Helical" evidence="1">
    <location>
        <begin position="12"/>
        <end position="34"/>
    </location>
</feature>
<evidence type="ECO:0000256" key="1">
    <source>
        <dbReference type="SAM" id="Phobius"/>
    </source>
</evidence>
<gene>
    <name evidence="2" type="ORF">SAMN05216298_2575</name>
</gene>
<accession>A0A1G9H2C5</accession>
<evidence type="ECO:0000313" key="3">
    <source>
        <dbReference type="Proteomes" id="UP000198662"/>
    </source>
</evidence>
<dbReference type="EMBL" id="FNGF01000003">
    <property type="protein sequence ID" value="SDL07108.1"/>
    <property type="molecule type" value="Genomic_DNA"/>
</dbReference>
<keyword evidence="1" id="KW-1133">Transmembrane helix</keyword>
<organism evidence="2 3">
    <name type="scientific">Glycomyces sambucus</name>
    <dbReference type="NCBI Taxonomy" id="380244"/>
    <lineage>
        <taxon>Bacteria</taxon>
        <taxon>Bacillati</taxon>
        <taxon>Actinomycetota</taxon>
        <taxon>Actinomycetes</taxon>
        <taxon>Glycomycetales</taxon>
        <taxon>Glycomycetaceae</taxon>
        <taxon>Glycomyces</taxon>
    </lineage>
</organism>
<dbReference type="Proteomes" id="UP000198662">
    <property type="component" value="Unassembled WGS sequence"/>
</dbReference>
<keyword evidence="1" id="KW-0472">Membrane</keyword>
<proteinExistence type="predicted"/>
<name>A0A1G9H2C5_9ACTN</name>
<protein>
    <submittedName>
        <fullName evidence="2">Uncharacterized protein</fullName>
    </submittedName>
</protein>
<sequence>MNDVLLKISLEIGTVLGLVLTAVFLVAGTALPFLPDHRKARR</sequence>
<dbReference type="AlphaFoldDB" id="A0A1G9H2C5"/>
<keyword evidence="1" id="KW-0812">Transmembrane</keyword>